<organism evidence="1 2">
    <name type="scientific">Hyaloscypha hepaticicola</name>
    <dbReference type="NCBI Taxonomy" id="2082293"/>
    <lineage>
        <taxon>Eukaryota</taxon>
        <taxon>Fungi</taxon>
        <taxon>Dikarya</taxon>
        <taxon>Ascomycota</taxon>
        <taxon>Pezizomycotina</taxon>
        <taxon>Leotiomycetes</taxon>
        <taxon>Helotiales</taxon>
        <taxon>Hyaloscyphaceae</taxon>
        <taxon>Hyaloscypha</taxon>
    </lineage>
</organism>
<dbReference type="AlphaFoldDB" id="A0A2J6Q0Q6"/>
<proteinExistence type="predicted"/>
<evidence type="ECO:0008006" key="3">
    <source>
        <dbReference type="Google" id="ProtNLM"/>
    </source>
</evidence>
<dbReference type="EMBL" id="KZ613487">
    <property type="protein sequence ID" value="PMD19867.1"/>
    <property type="molecule type" value="Genomic_DNA"/>
</dbReference>
<reference evidence="1 2" key="1">
    <citation type="submission" date="2016-05" db="EMBL/GenBank/DDBJ databases">
        <title>A degradative enzymes factory behind the ericoid mycorrhizal symbiosis.</title>
        <authorList>
            <consortium name="DOE Joint Genome Institute"/>
            <person name="Martino E."/>
            <person name="Morin E."/>
            <person name="Grelet G."/>
            <person name="Kuo A."/>
            <person name="Kohler A."/>
            <person name="Daghino S."/>
            <person name="Barry K."/>
            <person name="Choi C."/>
            <person name="Cichocki N."/>
            <person name="Clum A."/>
            <person name="Copeland A."/>
            <person name="Hainaut M."/>
            <person name="Haridas S."/>
            <person name="Labutti K."/>
            <person name="Lindquist E."/>
            <person name="Lipzen A."/>
            <person name="Khouja H.-R."/>
            <person name="Murat C."/>
            <person name="Ohm R."/>
            <person name="Olson A."/>
            <person name="Spatafora J."/>
            <person name="Veneault-Fourrey C."/>
            <person name="Henrissat B."/>
            <person name="Grigoriev I."/>
            <person name="Martin F."/>
            <person name="Perotto S."/>
        </authorList>
    </citation>
    <scope>NUCLEOTIDE SEQUENCE [LARGE SCALE GENOMIC DNA]</scope>
    <source>
        <strain evidence="1 2">UAMH 7357</strain>
    </source>
</reference>
<dbReference type="OrthoDB" id="20368at2759"/>
<name>A0A2J6Q0Q6_9HELO</name>
<protein>
    <recommendedName>
        <fullName evidence="3">Alternative oxidase</fullName>
    </recommendedName>
</protein>
<accession>A0A2J6Q0Q6</accession>
<evidence type="ECO:0000313" key="1">
    <source>
        <dbReference type="EMBL" id="PMD19867.1"/>
    </source>
</evidence>
<dbReference type="Proteomes" id="UP000235672">
    <property type="component" value="Unassembled WGS sequence"/>
</dbReference>
<dbReference type="Gene3D" id="3.40.50.11350">
    <property type="match status" value="1"/>
</dbReference>
<keyword evidence="2" id="KW-1185">Reference proteome</keyword>
<gene>
    <name evidence="1" type="ORF">NA56DRAFT_671621</name>
</gene>
<dbReference type="CDD" id="cd11296">
    <property type="entry name" value="O-FucT_like"/>
    <property type="match status" value="1"/>
</dbReference>
<sequence>MTYETPTALRRLNSDHFQGLLGNACIFSQKPTLKAPVMSIGYLTLPYYGSARLGPQPTAEVLDVFDFPTLDSESVKSICGDTQWNESVVFTCDNSVGGIGNLRNSILNCVRYAISAGASLVIPSIVLRNTSDISQIRTGVRTDLSYMFDTQHFLDSIRLSCPPLQIHSSIHDIKDFAHAHDAISLLPESLVDHVPGTGLANPEAWRGQFYTWLEQFSAPEVKGPMIIDLGRSYLQYPIYSDGEGFALAFGSILKFRSDARILAVKTLQGLADTYSLTLDITQDIIPNAFFGAHLRTEKDAVEGWPAPDWVYSRFETQSRIYLEQAPRSNSSIIYVASGDLNEVAKFARDASTPPNNYTVTTKFDLLKGKDLEELQGLHWDQQALVDFLVMLKASDFAGIGHSSFAWNIALKRHIYATQKNHLNGPQMLSDELSQIYGIVRGYPEYAACLWP</sequence>
<evidence type="ECO:0000313" key="2">
    <source>
        <dbReference type="Proteomes" id="UP000235672"/>
    </source>
</evidence>